<keyword evidence="1" id="KW-0812">Transmembrane</keyword>
<keyword evidence="1" id="KW-1133">Transmembrane helix</keyword>
<comment type="caution">
    <text evidence="2">The sequence shown here is derived from an EMBL/GenBank/DDBJ whole genome shotgun (WGS) entry which is preliminary data.</text>
</comment>
<accession>A0A438H0G7</accession>
<evidence type="ECO:0000256" key="1">
    <source>
        <dbReference type="SAM" id="Phobius"/>
    </source>
</evidence>
<gene>
    <name evidence="2" type="ORF">CK203_044853</name>
</gene>
<sequence length="58" mass="6574">MWRNWLEIWDVGSVISPSLTLASSWGPLLGILRFGMGWRKDFREGSLCGRDGGYQEEG</sequence>
<reference evidence="2 3" key="1">
    <citation type="journal article" date="2018" name="PLoS Genet.">
        <title>Population sequencing reveals clonal diversity and ancestral inbreeding in the grapevine cultivar Chardonnay.</title>
        <authorList>
            <person name="Roach M.J."/>
            <person name="Johnson D.L."/>
            <person name="Bohlmann J."/>
            <person name="van Vuuren H.J."/>
            <person name="Jones S.J."/>
            <person name="Pretorius I.S."/>
            <person name="Schmidt S.A."/>
            <person name="Borneman A.R."/>
        </authorList>
    </citation>
    <scope>NUCLEOTIDE SEQUENCE [LARGE SCALE GENOMIC DNA]</scope>
    <source>
        <strain evidence="3">cv. Chardonnay</strain>
        <tissue evidence="2">Leaf</tissue>
    </source>
</reference>
<proteinExistence type="predicted"/>
<organism evidence="2 3">
    <name type="scientific">Vitis vinifera</name>
    <name type="common">Grape</name>
    <dbReference type="NCBI Taxonomy" id="29760"/>
    <lineage>
        <taxon>Eukaryota</taxon>
        <taxon>Viridiplantae</taxon>
        <taxon>Streptophyta</taxon>
        <taxon>Embryophyta</taxon>
        <taxon>Tracheophyta</taxon>
        <taxon>Spermatophyta</taxon>
        <taxon>Magnoliopsida</taxon>
        <taxon>eudicotyledons</taxon>
        <taxon>Gunneridae</taxon>
        <taxon>Pentapetalae</taxon>
        <taxon>rosids</taxon>
        <taxon>Vitales</taxon>
        <taxon>Vitaceae</taxon>
        <taxon>Viteae</taxon>
        <taxon>Vitis</taxon>
    </lineage>
</organism>
<dbReference type="EMBL" id="QGNW01000303">
    <property type="protein sequence ID" value="RVW78054.1"/>
    <property type="molecule type" value="Genomic_DNA"/>
</dbReference>
<feature type="transmembrane region" description="Helical" evidence="1">
    <location>
        <begin position="12"/>
        <end position="34"/>
    </location>
</feature>
<protein>
    <submittedName>
        <fullName evidence="2">Uncharacterized protein</fullName>
    </submittedName>
</protein>
<keyword evidence="1" id="KW-0472">Membrane</keyword>
<evidence type="ECO:0000313" key="2">
    <source>
        <dbReference type="EMBL" id="RVW78054.1"/>
    </source>
</evidence>
<evidence type="ECO:0000313" key="3">
    <source>
        <dbReference type="Proteomes" id="UP000288805"/>
    </source>
</evidence>
<dbReference type="Proteomes" id="UP000288805">
    <property type="component" value="Unassembled WGS sequence"/>
</dbReference>
<name>A0A438H0G7_VITVI</name>
<dbReference type="AlphaFoldDB" id="A0A438H0G7"/>